<evidence type="ECO:0008006" key="4">
    <source>
        <dbReference type="Google" id="ProtNLM"/>
    </source>
</evidence>
<keyword evidence="3" id="KW-1185">Reference proteome</keyword>
<accession>A0ABW7EYV9</accession>
<name>A0ABW7EYV9_9BURK</name>
<sequence>MNDLKGCAALALAASMLTASAAAQTPAAQSTTLKSNSFVAQAEAAYVAHLASEKTGDVALYKQSRAKGAVDEMLANLRQRGMSDKDLPTMLKRGAKYSTPLDGYRLLQADGAGGAGRLFYRKDWKNGETEMVDFLGYVTRWEDGRWKIDCVLNATGTKLGLGSGGKLQERTVDEVAGHRCLSLK</sequence>
<feature type="signal peptide" evidence="1">
    <location>
        <begin position="1"/>
        <end position="21"/>
    </location>
</feature>
<dbReference type="Proteomes" id="UP001606210">
    <property type="component" value="Unassembled WGS sequence"/>
</dbReference>
<gene>
    <name evidence="2" type="ORF">ACG00Y_06545</name>
</gene>
<protein>
    <recommendedName>
        <fullName evidence="4">DUF3828 domain-containing protein</fullName>
    </recommendedName>
</protein>
<reference evidence="2 3" key="1">
    <citation type="submission" date="2024-08" db="EMBL/GenBank/DDBJ databases">
        <authorList>
            <person name="Lu H."/>
        </authorList>
    </citation>
    <scope>NUCLEOTIDE SEQUENCE [LARGE SCALE GENOMIC DNA]</scope>
    <source>
        <strain evidence="2 3">LYH14W</strain>
    </source>
</reference>
<evidence type="ECO:0000313" key="3">
    <source>
        <dbReference type="Proteomes" id="UP001606210"/>
    </source>
</evidence>
<evidence type="ECO:0000313" key="2">
    <source>
        <dbReference type="EMBL" id="MFG6429561.1"/>
    </source>
</evidence>
<proteinExistence type="predicted"/>
<comment type="caution">
    <text evidence="2">The sequence shown here is derived from an EMBL/GenBank/DDBJ whole genome shotgun (WGS) entry which is preliminary data.</text>
</comment>
<keyword evidence="1" id="KW-0732">Signal</keyword>
<dbReference type="EMBL" id="JBIGHV010000002">
    <property type="protein sequence ID" value="MFG6429561.1"/>
    <property type="molecule type" value="Genomic_DNA"/>
</dbReference>
<dbReference type="RefSeq" id="WP_394477107.1">
    <property type="nucleotide sequence ID" value="NZ_JBIGHV010000002.1"/>
</dbReference>
<feature type="chain" id="PRO_5045065691" description="DUF3828 domain-containing protein" evidence="1">
    <location>
        <begin position="22"/>
        <end position="184"/>
    </location>
</feature>
<evidence type="ECO:0000256" key="1">
    <source>
        <dbReference type="SAM" id="SignalP"/>
    </source>
</evidence>
<organism evidence="2 3">
    <name type="scientific">Pelomonas parva</name>
    <dbReference type="NCBI Taxonomy" id="3299032"/>
    <lineage>
        <taxon>Bacteria</taxon>
        <taxon>Pseudomonadati</taxon>
        <taxon>Pseudomonadota</taxon>
        <taxon>Betaproteobacteria</taxon>
        <taxon>Burkholderiales</taxon>
        <taxon>Sphaerotilaceae</taxon>
        <taxon>Roseateles</taxon>
    </lineage>
</organism>